<reference evidence="1" key="1">
    <citation type="submission" date="2022-02" db="EMBL/GenBank/DDBJ databases">
        <title>Towards deciphering the DNA virus diversity associated with rodent species in the families Cricetidae and Heteromyidae.</title>
        <authorList>
            <person name="Lund M."/>
            <person name="Larsen B.B."/>
            <person name="Gryseels S."/>
            <person name="Kraberger S."/>
            <person name="Rowsey D.M."/>
            <person name="Steger L."/>
            <person name="Yule K.M."/>
            <person name="Upham N.S."/>
            <person name="Worobey M."/>
            <person name="Van Doorslaer K."/>
            <person name="Varsani A."/>
        </authorList>
    </citation>
    <scope>NUCLEOTIDE SEQUENCE</scope>
    <source>
        <strain evidence="1">UA08Rod_7382</strain>
    </source>
</reference>
<dbReference type="EMBL" id="OM869493">
    <property type="protein sequence ID" value="UPW36462.1"/>
    <property type="molecule type" value="Genomic_DNA"/>
</dbReference>
<accession>A0A976R7S5</accession>
<evidence type="ECO:0000313" key="1">
    <source>
        <dbReference type="EMBL" id="UPW36462.1"/>
    </source>
</evidence>
<name>A0A976R7S5_9VIRU</name>
<proteinExistence type="predicted"/>
<protein>
    <submittedName>
        <fullName evidence="1">DNA pilot protein</fullName>
    </submittedName>
</protein>
<sequence length="233" mass="26428">MGLFDGIFKAISSPFDALTGGAISDYFNRKQESRQYHRQTEFWRTQAEYDSPANQMARFKEAGLNPNLIYGQSNTSGSLPAVTTGRHNISAEGPLSSYLNKTQQEANISAIRETARTQQANRINGTNVSNAEVDLKKAQVRELNARTAQIRQSTGIDRSNSSVDGDLISYKQTDPFFYRLGSGVINKLGRFFGGFRDNLNSSMFYTKKHKGTGYRYYDVHSDYENYLRSFRRY</sequence>
<organism evidence="1">
    <name type="scientific">Sigmofec virus UA08Rod_7382</name>
    <dbReference type="NCBI Taxonomy" id="2929246"/>
    <lineage>
        <taxon>Viruses</taxon>
        <taxon>Monodnaviria</taxon>
        <taxon>Sangervirae</taxon>
        <taxon>Phixviricota</taxon>
        <taxon>Malgrandaviricetes</taxon>
        <taxon>Petitvirales</taxon>
        <taxon>Microviridae</taxon>
    </lineage>
</organism>